<feature type="transmembrane region" description="Helical" evidence="6">
    <location>
        <begin position="354"/>
        <end position="375"/>
    </location>
</feature>
<dbReference type="InterPro" id="IPR050189">
    <property type="entry name" value="MFS_Efflux_Transporters"/>
</dbReference>
<feature type="transmembrane region" description="Helical" evidence="6">
    <location>
        <begin position="69"/>
        <end position="88"/>
    </location>
</feature>
<feature type="transmembrane region" description="Helical" evidence="6">
    <location>
        <begin position="292"/>
        <end position="315"/>
    </location>
</feature>
<dbReference type="Proteomes" id="UP000283387">
    <property type="component" value="Unassembled WGS sequence"/>
</dbReference>
<feature type="transmembrane region" description="Helical" evidence="6">
    <location>
        <begin position="237"/>
        <end position="255"/>
    </location>
</feature>
<dbReference type="PANTHER" id="PTHR43124">
    <property type="entry name" value="PURINE EFFLUX PUMP PBUE"/>
    <property type="match status" value="1"/>
</dbReference>
<organism evidence="8 9">
    <name type="scientific">Mangrovibacterium diazotrophicum</name>
    <dbReference type="NCBI Taxonomy" id="1261403"/>
    <lineage>
        <taxon>Bacteria</taxon>
        <taxon>Pseudomonadati</taxon>
        <taxon>Bacteroidota</taxon>
        <taxon>Bacteroidia</taxon>
        <taxon>Marinilabiliales</taxon>
        <taxon>Prolixibacteraceae</taxon>
        <taxon>Mangrovibacterium</taxon>
    </lineage>
</organism>
<dbReference type="PROSITE" id="PS50850">
    <property type="entry name" value="MFS"/>
    <property type="match status" value="1"/>
</dbReference>
<proteinExistence type="predicted"/>
<dbReference type="CDD" id="cd17324">
    <property type="entry name" value="MFS_NepI_like"/>
    <property type="match status" value="1"/>
</dbReference>
<comment type="subcellular location">
    <subcellularLocation>
        <location evidence="1">Cell membrane</location>
        <topology evidence="1">Multi-pass membrane protein</topology>
    </subcellularLocation>
</comment>
<evidence type="ECO:0000313" key="8">
    <source>
        <dbReference type="EMBL" id="RKD87780.1"/>
    </source>
</evidence>
<gene>
    <name evidence="8" type="ORF">BC643_3787</name>
</gene>
<feature type="transmembrane region" description="Helical" evidence="6">
    <location>
        <begin position="267"/>
        <end position="286"/>
    </location>
</feature>
<evidence type="ECO:0000256" key="1">
    <source>
        <dbReference type="ARBA" id="ARBA00004651"/>
    </source>
</evidence>
<feature type="domain" description="Major facilitator superfamily (MFS) profile" evidence="7">
    <location>
        <begin position="4"/>
        <end position="380"/>
    </location>
</feature>
<feature type="transmembrane region" description="Helical" evidence="6">
    <location>
        <begin position="199"/>
        <end position="222"/>
    </location>
</feature>
<dbReference type="Pfam" id="PF07690">
    <property type="entry name" value="MFS_1"/>
    <property type="match status" value="1"/>
</dbReference>
<dbReference type="RefSeq" id="WP_120274802.1">
    <property type="nucleotide sequence ID" value="NZ_RAPN01000003.1"/>
</dbReference>
<protein>
    <submittedName>
        <fullName evidence="8">DHA1 family arabinose polymer transporter-like MFS transporter</fullName>
    </submittedName>
</protein>
<dbReference type="InterPro" id="IPR011701">
    <property type="entry name" value="MFS"/>
</dbReference>
<sequence>MKKSLLTLSFGTFGLGIAEFVMMGILPAVAHDFHISIPQAGHLISAYALGVCVGAPLTVFVARTLPLKRILMALVAIYAIGNLFTGLTPSYWSILLMRFVSGLPHGAFFGVGSIVAEKLADKGKSARAVALMVAGMTVANLAGVPLGTFLSNLWSWRIIFVANGIWGIINLLAIIRWLPELEPMPNCGLKGQFAFLRNLSPWLLIGSTALANGGIFCMYSYVTPLMTDMAGFSAADMSWIMVLCGLAMVIGNIIGGRLSDKYPMHNVLIGVQAIAASSLIMIFFFASSAAIALPMLIVSSASLFGLSSATQLLLLQNSRGGEMMGAAFVQVAFNMGNAIGAWNGGVAIDANKSVNYTALIGAAYLITACSLVLFYRHWQQLQLKQYSNAV</sequence>
<keyword evidence="9" id="KW-1185">Reference proteome</keyword>
<keyword evidence="3 6" id="KW-0812">Transmembrane</keyword>
<dbReference type="GO" id="GO:0005886">
    <property type="term" value="C:plasma membrane"/>
    <property type="evidence" value="ECO:0007669"/>
    <property type="project" value="UniProtKB-SubCell"/>
</dbReference>
<reference evidence="8 9" key="1">
    <citation type="submission" date="2018-09" db="EMBL/GenBank/DDBJ databases">
        <title>Genomic Encyclopedia of Archaeal and Bacterial Type Strains, Phase II (KMG-II): from individual species to whole genera.</title>
        <authorList>
            <person name="Goeker M."/>
        </authorList>
    </citation>
    <scope>NUCLEOTIDE SEQUENCE [LARGE SCALE GENOMIC DNA]</scope>
    <source>
        <strain evidence="8 9">DSM 27148</strain>
    </source>
</reference>
<feature type="transmembrane region" description="Helical" evidence="6">
    <location>
        <begin position="40"/>
        <end position="62"/>
    </location>
</feature>
<dbReference type="AlphaFoldDB" id="A0A419VXG9"/>
<keyword evidence="5 6" id="KW-0472">Membrane</keyword>
<feature type="transmembrane region" description="Helical" evidence="6">
    <location>
        <begin position="156"/>
        <end position="178"/>
    </location>
</feature>
<evidence type="ECO:0000259" key="7">
    <source>
        <dbReference type="PROSITE" id="PS50850"/>
    </source>
</evidence>
<dbReference type="InterPro" id="IPR036259">
    <property type="entry name" value="MFS_trans_sf"/>
</dbReference>
<dbReference type="PANTHER" id="PTHR43124:SF6">
    <property type="entry name" value="TRANSPORTER ARAJ-RELATED"/>
    <property type="match status" value="1"/>
</dbReference>
<dbReference type="Gene3D" id="1.20.1250.20">
    <property type="entry name" value="MFS general substrate transporter like domains"/>
    <property type="match status" value="2"/>
</dbReference>
<dbReference type="SUPFAM" id="SSF103473">
    <property type="entry name" value="MFS general substrate transporter"/>
    <property type="match status" value="1"/>
</dbReference>
<evidence type="ECO:0000256" key="4">
    <source>
        <dbReference type="ARBA" id="ARBA00022989"/>
    </source>
</evidence>
<feature type="transmembrane region" description="Helical" evidence="6">
    <location>
        <begin position="128"/>
        <end position="150"/>
    </location>
</feature>
<evidence type="ECO:0000256" key="5">
    <source>
        <dbReference type="ARBA" id="ARBA00023136"/>
    </source>
</evidence>
<keyword evidence="2" id="KW-1003">Cell membrane</keyword>
<dbReference type="GO" id="GO:0022857">
    <property type="term" value="F:transmembrane transporter activity"/>
    <property type="evidence" value="ECO:0007669"/>
    <property type="project" value="InterPro"/>
</dbReference>
<feature type="transmembrane region" description="Helical" evidence="6">
    <location>
        <begin position="94"/>
        <end position="116"/>
    </location>
</feature>
<evidence type="ECO:0000256" key="2">
    <source>
        <dbReference type="ARBA" id="ARBA00022475"/>
    </source>
</evidence>
<evidence type="ECO:0000313" key="9">
    <source>
        <dbReference type="Proteomes" id="UP000283387"/>
    </source>
</evidence>
<keyword evidence="4 6" id="KW-1133">Transmembrane helix</keyword>
<feature type="transmembrane region" description="Helical" evidence="6">
    <location>
        <begin position="327"/>
        <end position="348"/>
    </location>
</feature>
<name>A0A419VXG9_9BACT</name>
<dbReference type="EMBL" id="RAPN01000003">
    <property type="protein sequence ID" value="RKD87780.1"/>
    <property type="molecule type" value="Genomic_DNA"/>
</dbReference>
<evidence type="ECO:0000256" key="3">
    <source>
        <dbReference type="ARBA" id="ARBA00022692"/>
    </source>
</evidence>
<comment type="caution">
    <text evidence="8">The sequence shown here is derived from an EMBL/GenBank/DDBJ whole genome shotgun (WGS) entry which is preliminary data.</text>
</comment>
<dbReference type="InterPro" id="IPR020846">
    <property type="entry name" value="MFS_dom"/>
</dbReference>
<accession>A0A419VXG9</accession>
<evidence type="ECO:0000256" key="6">
    <source>
        <dbReference type="SAM" id="Phobius"/>
    </source>
</evidence>
<dbReference type="OrthoDB" id="9788453at2"/>